<evidence type="ECO:0000313" key="2">
    <source>
        <dbReference type="Proteomes" id="UP000076925"/>
    </source>
</evidence>
<dbReference type="STRING" id="128403.WA1_22520"/>
<dbReference type="Proteomes" id="UP000076925">
    <property type="component" value="Unassembled WGS sequence"/>
</dbReference>
<reference evidence="1 2" key="1">
    <citation type="journal article" date="2013" name="Genome Biol. Evol.">
        <title>Genomes of Stigonematalean cyanobacteria (subsection V) and the evolution of oxygenic photosynthesis from prokaryotes to plastids.</title>
        <authorList>
            <person name="Dagan T."/>
            <person name="Roettger M."/>
            <person name="Stucken K."/>
            <person name="Landan G."/>
            <person name="Koch R."/>
            <person name="Major P."/>
            <person name="Gould S.B."/>
            <person name="Goremykin V.V."/>
            <person name="Rippka R."/>
            <person name="Tandeau de Marsac N."/>
            <person name="Gugger M."/>
            <person name="Lockhart P.J."/>
            <person name="Allen J.F."/>
            <person name="Brune I."/>
            <person name="Maus I."/>
            <person name="Puhler A."/>
            <person name="Martin W.F."/>
        </authorList>
    </citation>
    <scope>NUCLEOTIDE SEQUENCE [LARGE SCALE GENOMIC DNA]</scope>
    <source>
        <strain evidence="1 2">PCC 7110</strain>
    </source>
</reference>
<evidence type="ECO:0000313" key="1">
    <source>
        <dbReference type="EMBL" id="KYC41242.1"/>
    </source>
</evidence>
<protein>
    <submittedName>
        <fullName evidence="1">Uncharacterized protein</fullName>
    </submittedName>
</protein>
<comment type="caution">
    <text evidence="1">The sequence shown here is derived from an EMBL/GenBank/DDBJ whole genome shotgun (WGS) entry which is preliminary data.</text>
</comment>
<dbReference type="AlphaFoldDB" id="A0A139X9C7"/>
<dbReference type="EMBL" id="ANNX02000022">
    <property type="protein sequence ID" value="KYC41242.1"/>
    <property type="molecule type" value="Genomic_DNA"/>
</dbReference>
<keyword evidence="2" id="KW-1185">Reference proteome</keyword>
<proteinExistence type="predicted"/>
<name>A0A139X9C7_9CYAN</name>
<organism evidence="1 2">
    <name type="scientific">Scytonema hofmannii PCC 7110</name>
    <dbReference type="NCBI Taxonomy" id="128403"/>
    <lineage>
        <taxon>Bacteria</taxon>
        <taxon>Bacillati</taxon>
        <taxon>Cyanobacteriota</taxon>
        <taxon>Cyanophyceae</taxon>
        <taxon>Nostocales</taxon>
        <taxon>Scytonemataceae</taxon>
        <taxon>Scytonema</taxon>
    </lineage>
</organism>
<sequence>MNIADLLPTLQKLSRADKLKVMQFLVQEMATVEEILSLQPGKTYHVGSPYNSHEAAQKLATLLEEDKHTRDA</sequence>
<dbReference type="OrthoDB" id="463225at2"/>
<accession>A0A139X9C7</accession>
<gene>
    <name evidence="1" type="ORF">WA1_22520</name>
</gene>
<dbReference type="RefSeq" id="WP_017750213.1">
    <property type="nucleotide sequence ID" value="NZ_KQ976354.1"/>
</dbReference>